<evidence type="ECO:0000313" key="5">
    <source>
        <dbReference type="EMBL" id="VAX08933.1"/>
    </source>
</evidence>
<feature type="domain" description="Type III secretion system flagellar brake protein YcgR PilZN" evidence="4">
    <location>
        <begin position="10"/>
        <end position="93"/>
    </location>
</feature>
<protein>
    <recommendedName>
        <fullName evidence="6">PilZ domain-containing protein</fullName>
    </recommendedName>
</protein>
<keyword evidence="2" id="KW-0975">Bacterial flagellum</keyword>
<dbReference type="Pfam" id="PF07238">
    <property type="entry name" value="PilZ"/>
    <property type="match status" value="1"/>
</dbReference>
<dbReference type="EMBL" id="UOFX01000044">
    <property type="protein sequence ID" value="VAX08933.1"/>
    <property type="molecule type" value="Genomic_DNA"/>
</dbReference>
<dbReference type="GO" id="GO:0035438">
    <property type="term" value="F:cyclic-di-GMP binding"/>
    <property type="evidence" value="ECO:0007669"/>
    <property type="project" value="InterPro"/>
</dbReference>
<organism evidence="5">
    <name type="scientific">hydrothermal vent metagenome</name>
    <dbReference type="NCBI Taxonomy" id="652676"/>
    <lineage>
        <taxon>unclassified sequences</taxon>
        <taxon>metagenomes</taxon>
        <taxon>ecological metagenomes</taxon>
    </lineage>
</organism>
<evidence type="ECO:0000259" key="3">
    <source>
        <dbReference type="Pfam" id="PF07238"/>
    </source>
</evidence>
<dbReference type="InterPro" id="IPR012349">
    <property type="entry name" value="Split_barrel_FMN-bd"/>
</dbReference>
<dbReference type="AlphaFoldDB" id="A0A3B1BAD7"/>
<proteinExistence type="predicted"/>
<name>A0A3B1BAD7_9ZZZZ</name>
<evidence type="ECO:0000259" key="4">
    <source>
        <dbReference type="Pfam" id="PF12945"/>
    </source>
</evidence>
<reference evidence="5" key="1">
    <citation type="submission" date="2018-06" db="EMBL/GenBank/DDBJ databases">
        <authorList>
            <person name="Zhirakovskaya E."/>
        </authorList>
    </citation>
    <scope>NUCLEOTIDE SEQUENCE</scope>
</reference>
<sequence length="219" mass="24001">MNKPHPNLTIGTILHLQPVNQGAEYSFDVTLIGYTPGESLVVSHPLNNDAAIQLVAGAPYHATISSGDSIYAFETEILRVCEQPYQYMHLHFPAGIQGVTLRRAQRLSIEEPSLTLSIQDGAGPFGVTMQDISPLGARLIAEQPLGAIDDFFCIDVLHKSTTDPISFPCTIRHIKHVARPGKKPVYHYGVEFSNLEASALSFITHFIRDNVTNQRAPSA</sequence>
<dbReference type="SUPFAM" id="SSF141371">
    <property type="entry name" value="PilZ domain-like"/>
    <property type="match status" value="2"/>
</dbReference>
<dbReference type="InterPro" id="IPR009875">
    <property type="entry name" value="PilZ_domain"/>
</dbReference>
<feature type="domain" description="PilZ" evidence="3">
    <location>
        <begin position="102"/>
        <end position="207"/>
    </location>
</feature>
<evidence type="ECO:0000256" key="2">
    <source>
        <dbReference type="ARBA" id="ARBA00023143"/>
    </source>
</evidence>
<evidence type="ECO:0000256" key="1">
    <source>
        <dbReference type="ARBA" id="ARBA00022741"/>
    </source>
</evidence>
<accession>A0A3B1BAD7</accession>
<evidence type="ECO:0008006" key="6">
    <source>
        <dbReference type="Google" id="ProtNLM"/>
    </source>
</evidence>
<gene>
    <name evidence="5" type="ORF">MNBD_GAMMA26-2188</name>
</gene>
<keyword evidence="1" id="KW-0547">Nucleotide-binding</keyword>
<dbReference type="InterPro" id="IPR009926">
    <property type="entry name" value="T3SS_YcgR_PilZN"/>
</dbReference>
<dbReference type="Pfam" id="PF12945">
    <property type="entry name" value="PilZNR"/>
    <property type="match status" value="1"/>
</dbReference>
<dbReference type="Gene3D" id="2.30.110.10">
    <property type="entry name" value="Electron Transport, Fmn-binding Protein, Chain A"/>
    <property type="match status" value="1"/>
</dbReference>